<sequence>MFLEWPKYESLRGFVQLKKSFILNKFFLTAASYRDQPNVSRDVRKSWRGVLVRCTSRLNFTAYFNEGIYLDFVEKNVPTYTPQGKFDHTEVIAEEVMRRRDILWDNANNRLPNLNARRSAAWKQVRNGVFTKCDRDMTVDQIKSYRTGTGGGVDMELERAIGRGMAMMSENDDQIAKSLGREASFCGLRSAESTVCADEPASSSQQLHAEPTCALPPDPSKDCEHSSTELYHQLSTFESETDDDEIVPPRKKPRRTQHQFLEEQREVLRMFSSVKDVSCSLPVPPETKEYPLFIPTDSASDRQDKGDLSKESLLPYTMSFYRKRMRDLRAADSGLERIDMTTDTAHRQKSRGG</sequence>
<proteinExistence type="predicted"/>
<dbReference type="EMBL" id="CATQJL010000316">
    <property type="protein sequence ID" value="CAJ0605049.1"/>
    <property type="molecule type" value="Genomic_DNA"/>
</dbReference>
<accession>A0AA36H6M5</accession>
<dbReference type="Proteomes" id="UP001176961">
    <property type="component" value="Unassembled WGS sequence"/>
</dbReference>
<protein>
    <submittedName>
        <fullName evidence="2">Uncharacterized protein</fullName>
    </submittedName>
</protein>
<dbReference type="AlphaFoldDB" id="A0AA36H6M5"/>
<name>A0AA36H6M5_CYLNA</name>
<organism evidence="2 3">
    <name type="scientific">Cylicocyclus nassatus</name>
    <name type="common">Nematode worm</name>
    <dbReference type="NCBI Taxonomy" id="53992"/>
    <lineage>
        <taxon>Eukaryota</taxon>
        <taxon>Metazoa</taxon>
        <taxon>Ecdysozoa</taxon>
        <taxon>Nematoda</taxon>
        <taxon>Chromadorea</taxon>
        <taxon>Rhabditida</taxon>
        <taxon>Rhabditina</taxon>
        <taxon>Rhabditomorpha</taxon>
        <taxon>Strongyloidea</taxon>
        <taxon>Strongylidae</taxon>
        <taxon>Cylicocyclus</taxon>
    </lineage>
</organism>
<keyword evidence="3" id="KW-1185">Reference proteome</keyword>
<feature type="region of interest" description="Disordered" evidence="1">
    <location>
        <begin position="197"/>
        <end position="257"/>
    </location>
</feature>
<comment type="caution">
    <text evidence="2">The sequence shown here is derived from an EMBL/GenBank/DDBJ whole genome shotgun (WGS) entry which is preliminary data.</text>
</comment>
<reference evidence="2" key="1">
    <citation type="submission" date="2023-07" db="EMBL/GenBank/DDBJ databases">
        <authorList>
            <consortium name="CYATHOMIX"/>
        </authorList>
    </citation>
    <scope>NUCLEOTIDE SEQUENCE</scope>
    <source>
        <strain evidence="2">N/A</strain>
    </source>
</reference>
<evidence type="ECO:0000313" key="3">
    <source>
        <dbReference type="Proteomes" id="UP001176961"/>
    </source>
</evidence>
<feature type="compositionally biased region" description="Polar residues" evidence="1">
    <location>
        <begin position="228"/>
        <end position="238"/>
    </location>
</feature>
<gene>
    <name evidence="2" type="ORF">CYNAS_LOCUS17032</name>
</gene>
<evidence type="ECO:0000256" key="1">
    <source>
        <dbReference type="SAM" id="MobiDB-lite"/>
    </source>
</evidence>
<evidence type="ECO:0000313" key="2">
    <source>
        <dbReference type="EMBL" id="CAJ0605049.1"/>
    </source>
</evidence>